<evidence type="ECO:0000256" key="2">
    <source>
        <dbReference type="ARBA" id="ARBA00022723"/>
    </source>
</evidence>
<keyword evidence="3" id="KW-0560">Oxidoreductase</keyword>
<proteinExistence type="inferred from homology"/>
<dbReference type="SUPFAM" id="SSF55469">
    <property type="entry name" value="FMN-dependent nitroreductase-like"/>
    <property type="match status" value="1"/>
</dbReference>
<evidence type="ECO:0000256" key="4">
    <source>
        <dbReference type="ARBA" id="ARBA00023004"/>
    </source>
</evidence>
<keyword evidence="4" id="KW-0408">Iron</keyword>
<dbReference type="Pfam" id="PF13237">
    <property type="entry name" value="Fer4_10"/>
    <property type="match status" value="1"/>
</dbReference>
<dbReference type="Gene3D" id="3.40.109.10">
    <property type="entry name" value="NADH Oxidase"/>
    <property type="match status" value="1"/>
</dbReference>
<feature type="domain" description="4Fe-4S ferredoxin-type" evidence="6">
    <location>
        <begin position="40"/>
        <end position="60"/>
    </location>
</feature>
<accession>A0ABN6MGI7</accession>
<sequence length="264" mass="29123">MGIAVHIDADRCIGCGECVDDCFPGVLRLEDGIAVVSGPCLECGHCVAVCPTEAASIPSYDMEDVESINRMPALNSSQLIRAVKSRRSVRSYTSETLDDAVIDDMIQAARYTPTARNRQRTKIVVVKKGLAEFKQMLWDELPRVAERLAQERSPYARIFDQMHEAYRKNSEDRLFFNAPTFFLVVTKNPWDGGLAAANMELAAVAHGAGVLHSGYLRHIVSGSKTLESWLGIEGKEISCCMLAGYPAVSYRRTAPRKPASVILR</sequence>
<comment type="similarity">
    <text evidence="1">Belongs to the nitroreductase family.</text>
</comment>
<gene>
    <name evidence="7" type="ORF">CE91St30_24430</name>
</gene>
<evidence type="ECO:0000256" key="3">
    <source>
        <dbReference type="ARBA" id="ARBA00023002"/>
    </source>
</evidence>
<organism evidence="7 8">
    <name type="scientific">Raoultibacter timonensis</name>
    <dbReference type="NCBI Taxonomy" id="1907662"/>
    <lineage>
        <taxon>Bacteria</taxon>
        <taxon>Bacillati</taxon>
        <taxon>Actinomycetota</taxon>
        <taxon>Coriobacteriia</taxon>
        <taxon>Eggerthellales</taxon>
        <taxon>Eggerthellaceae</taxon>
        <taxon>Raoultibacter</taxon>
    </lineage>
</organism>
<evidence type="ECO:0000256" key="1">
    <source>
        <dbReference type="ARBA" id="ARBA00007118"/>
    </source>
</evidence>
<reference evidence="7 8" key="1">
    <citation type="submission" date="2022-01" db="EMBL/GenBank/DDBJ databases">
        <title>Novel bile acid biosynthetic pathways are enriched in the microbiome of centenarians.</title>
        <authorList>
            <person name="Sato Y."/>
            <person name="Atarashi K."/>
            <person name="Plichta R.D."/>
            <person name="Arai Y."/>
            <person name="Sasajima S."/>
            <person name="Kearney M.S."/>
            <person name="Suda W."/>
            <person name="Takeshita K."/>
            <person name="Sasaki T."/>
            <person name="Okamoto S."/>
            <person name="Skelly N.A."/>
            <person name="Okamura Y."/>
            <person name="Vlamakis H."/>
            <person name="Li Y."/>
            <person name="Tanoue T."/>
            <person name="Takei H."/>
            <person name="Nittono H."/>
            <person name="Narushima S."/>
            <person name="Irie J."/>
            <person name="Itoh H."/>
            <person name="Moriya K."/>
            <person name="Sugiura Y."/>
            <person name="Suematsu M."/>
            <person name="Moritoki N."/>
            <person name="Shibata S."/>
            <person name="Littman R.D."/>
            <person name="Fischbach A.M."/>
            <person name="Uwamino Y."/>
            <person name="Inoue T."/>
            <person name="Honda A."/>
            <person name="Hattori M."/>
            <person name="Murai T."/>
            <person name="Xavier J.R."/>
            <person name="Hirose N."/>
            <person name="Honda K."/>
        </authorList>
    </citation>
    <scope>NUCLEOTIDE SEQUENCE [LARGE SCALE GENOMIC DNA]</scope>
    <source>
        <strain evidence="7 8">CE91-St30</strain>
    </source>
</reference>
<dbReference type="InterPro" id="IPR017896">
    <property type="entry name" value="4Fe4S_Fe-S-bd"/>
</dbReference>
<dbReference type="EMBL" id="AP025564">
    <property type="protein sequence ID" value="BDE97110.1"/>
    <property type="molecule type" value="Genomic_DNA"/>
</dbReference>
<dbReference type="Gene3D" id="3.30.70.20">
    <property type="match status" value="1"/>
</dbReference>
<dbReference type="RefSeq" id="WP_102377498.1">
    <property type="nucleotide sequence ID" value="NZ_AP025564.1"/>
</dbReference>
<dbReference type="PROSITE" id="PS00198">
    <property type="entry name" value="4FE4S_FER_1"/>
    <property type="match status" value="1"/>
</dbReference>
<dbReference type="InterPro" id="IPR017900">
    <property type="entry name" value="4Fe4S_Fe_S_CS"/>
</dbReference>
<keyword evidence="8" id="KW-1185">Reference proteome</keyword>
<keyword evidence="5" id="KW-0411">Iron-sulfur</keyword>
<dbReference type="PANTHER" id="PTHR43673:SF10">
    <property type="entry name" value="NADH DEHYDROGENASE_NAD(P)H NITROREDUCTASE XCC3605-RELATED"/>
    <property type="match status" value="1"/>
</dbReference>
<dbReference type="PANTHER" id="PTHR43673">
    <property type="entry name" value="NAD(P)H NITROREDUCTASE YDGI-RELATED"/>
    <property type="match status" value="1"/>
</dbReference>
<dbReference type="Pfam" id="PF00881">
    <property type="entry name" value="Nitroreductase"/>
    <property type="match status" value="1"/>
</dbReference>
<dbReference type="PROSITE" id="PS51379">
    <property type="entry name" value="4FE4S_FER_2"/>
    <property type="match status" value="2"/>
</dbReference>
<evidence type="ECO:0000313" key="8">
    <source>
        <dbReference type="Proteomes" id="UP001320544"/>
    </source>
</evidence>
<name>A0ABN6MGI7_9ACTN</name>
<protein>
    <submittedName>
        <fullName evidence="7">Nitroreductase</fullName>
    </submittedName>
</protein>
<evidence type="ECO:0000313" key="7">
    <source>
        <dbReference type="EMBL" id="BDE97110.1"/>
    </source>
</evidence>
<keyword evidence="2" id="KW-0479">Metal-binding</keyword>
<evidence type="ECO:0000259" key="6">
    <source>
        <dbReference type="PROSITE" id="PS51379"/>
    </source>
</evidence>
<feature type="domain" description="4Fe-4S ferredoxin-type" evidence="6">
    <location>
        <begin position="3"/>
        <end position="32"/>
    </location>
</feature>
<dbReference type="Proteomes" id="UP001320544">
    <property type="component" value="Chromosome"/>
</dbReference>
<dbReference type="InterPro" id="IPR000415">
    <property type="entry name" value="Nitroreductase-like"/>
</dbReference>
<dbReference type="SUPFAM" id="SSF54862">
    <property type="entry name" value="4Fe-4S ferredoxins"/>
    <property type="match status" value="1"/>
</dbReference>
<evidence type="ECO:0000256" key="5">
    <source>
        <dbReference type="ARBA" id="ARBA00023014"/>
    </source>
</evidence>
<dbReference type="InterPro" id="IPR029479">
    <property type="entry name" value="Nitroreductase"/>
</dbReference>